<dbReference type="HOGENOM" id="CLU_029327_0_0_3"/>
<dbReference type="PATRIC" id="fig|292564.3.peg.3121"/>
<protein>
    <recommendedName>
        <fullName evidence="5">DUF3370 domain-containing protein</fullName>
    </recommendedName>
</protein>
<feature type="compositionally biased region" description="Pro residues" evidence="1">
    <location>
        <begin position="27"/>
        <end position="41"/>
    </location>
</feature>
<evidence type="ECO:0000313" key="3">
    <source>
        <dbReference type="EMBL" id="AFY30357.1"/>
    </source>
</evidence>
<feature type="signal peptide" evidence="2">
    <location>
        <begin position="1"/>
        <end position="24"/>
    </location>
</feature>
<keyword evidence="2" id="KW-0732">Signal</keyword>
<accession>K9PAI2</accession>
<feature type="region of interest" description="Disordered" evidence="1">
    <location>
        <begin position="476"/>
        <end position="495"/>
    </location>
</feature>
<dbReference type="Pfam" id="PF11850">
    <property type="entry name" value="DUF3370"/>
    <property type="match status" value="1"/>
</dbReference>
<dbReference type="KEGG" id="cgc:Cyagr_3283"/>
<evidence type="ECO:0000256" key="1">
    <source>
        <dbReference type="SAM" id="MobiDB-lite"/>
    </source>
</evidence>
<sequence>MNTTIRALVLPALALAVLGGPLLAQPQPAPAPQPAPTPPVLRPGTVAPLPGRLDAVPMVNDNNPEVIKGPGILLSTFDGQRGYAGRPLGVPSAHLNAAISGPFELFSHHIYAGTPESLDSTLWLAVVAAPRGKVPVKLRTVAGSTALSQSVNPDQPSAPFLPLPALMEQGSTPIWAGPGSRVATELLARQRSPLVPEGWTLPSGQLSTLMVLPLPVRGLDPLLNGLNLQLRLNSDGPVDVATLAAFGPVDRPPDPAVWQRLLQGGLSPREHSPSPRGASGPMIYSRVSGVQEGSAWVGRITDPGRTTLSVGRAPISWPIASLERGTLGTGQVQTAPLRAFYPGTAWAAHGNYGVAYDLSLPLRNDTPRPVQLAVALESPIKTDQPLGGLRFNTTPARAVMFRGTVEVSGLDNAAGGPGGRRRFHLVLRAGQEGPPLGTVSLRPGQERQLRVRLIYPADATPPQVLSLIPVAKPVAPETAPGAAVKQSEAPPASRP</sequence>
<organism evidence="3 4">
    <name type="scientific">Cyanobium gracile (strain ATCC 27147 / PCC 6307)</name>
    <dbReference type="NCBI Taxonomy" id="292564"/>
    <lineage>
        <taxon>Bacteria</taxon>
        <taxon>Bacillati</taxon>
        <taxon>Cyanobacteriota</taxon>
        <taxon>Cyanophyceae</taxon>
        <taxon>Synechococcales</taxon>
        <taxon>Prochlorococcaceae</taxon>
        <taxon>Cyanobium</taxon>
    </lineage>
</organism>
<evidence type="ECO:0000313" key="4">
    <source>
        <dbReference type="Proteomes" id="UP000010388"/>
    </source>
</evidence>
<dbReference type="STRING" id="292564.Cyagr_3283"/>
<dbReference type="OrthoDB" id="502907at2"/>
<dbReference type="AlphaFoldDB" id="K9PAI2"/>
<feature type="chain" id="PRO_5003933826" description="DUF3370 domain-containing protein" evidence="2">
    <location>
        <begin position="25"/>
        <end position="495"/>
    </location>
</feature>
<proteinExistence type="predicted"/>
<name>K9PAI2_CYAGP</name>
<evidence type="ECO:0000256" key="2">
    <source>
        <dbReference type="SAM" id="SignalP"/>
    </source>
</evidence>
<dbReference type="EMBL" id="CP003495">
    <property type="protein sequence ID" value="AFY30357.1"/>
    <property type="molecule type" value="Genomic_DNA"/>
</dbReference>
<dbReference type="InterPro" id="IPR021801">
    <property type="entry name" value="DUF3370"/>
</dbReference>
<evidence type="ECO:0008006" key="5">
    <source>
        <dbReference type="Google" id="ProtNLM"/>
    </source>
</evidence>
<gene>
    <name evidence="3" type="ordered locus">Cyagr_3283</name>
</gene>
<reference evidence="4" key="1">
    <citation type="journal article" date="2013" name="Proc. Natl. Acad. Sci. U.S.A.">
        <title>Improving the coverage of the cyanobacterial phylum using diversity-driven genome sequencing.</title>
        <authorList>
            <person name="Shih P.M."/>
            <person name="Wu D."/>
            <person name="Latifi A."/>
            <person name="Axen S.D."/>
            <person name="Fewer D.P."/>
            <person name="Talla E."/>
            <person name="Calteau A."/>
            <person name="Cai F."/>
            <person name="Tandeau de Marsac N."/>
            <person name="Rippka R."/>
            <person name="Herdman M."/>
            <person name="Sivonen K."/>
            <person name="Coursin T."/>
            <person name="Laurent T."/>
            <person name="Goodwin L."/>
            <person name="Nolan M."/>
            <person name="Davenport K.W."/>
            <person name="Han C.S."/>
            <person name="Rubin E.M."/>
            <person name="Eisen J.A."/>
            <person name="Woyke T."/>
            <person name="Gugger M."/>
            <person name="Kerfeld C.A."/>
        </authorList>
    </citation>
    <scope>NUCLEOTIDE SEQUENCE [LARGE SCALE GENOMIC DNA]</scope>
    <source>
        <strain evidence="4">ATCC 27147 / PCC 6307</strain>
    </source>
</reference>
<feature type="region of interest" description="Disordered" evidence="1">
    <location>
        <begin position="26"/>
        <end position="47"/>
    </location>
</feature>
<dbReference type="RefSeq" id="WP_015110790.1">
    <property type="nucleotide sequence ID" value="NC_019675.1"/>
</dbReference>
<dbReference type="Proteomes" id="UP000010388">
    <property type="component" value="Chromosome"/>
</dbReference>
<dbReference type="eggNOG" id="COG1749">
    <property type="taxonomic scope" value="Bacteria"/>
</dbReference>